<dbReference type="Pfam" id="PF05552">
    <property type="entry name" value="MS_channel_1st_1"/>
    <property type="match status" value="2"/>
</dbReference>
<sequence length="227" mass="24970">MNDVSTWQGALTSSWSQVWVSFLEVLPTILGAIIIFAIGLLLSFWVKKFIIELLKVVKIDQLSKSAGVDQYLKKAEIRHTLIELIGTIFEWLIILIFFLAVVDILGLTAVSQVLARVLSYIPNVFAAALIFGAGYIVARVVDGLVRGALVSIDHDIAKPVGKLARWIILLISFFAAIDQLQIAQGLIATFFQGLTYTVVLVVGLAVGLGSKDLVAKILDDWYEKIKK</sequence>
<evidence type="ECO:0008006" key="4">
    <source>
        <dbReference type="Google" id="ProtNLM"/>
    </source>
</evidence>
<feature type="transmembrane region" description="Helical" evidence="1">
    <location>
        <begin position="88"/>
        <end position="114"/>
    </location>
</feature>
<dbReference type="AlphaFoldDB" id="A0A1F7X974"/>
<feature type="transmembrane region" description="Helical" evidence="1">
    <location>
        <begin position="120"/>
        <end position="142"/>
    </location>
</feature>
<reference evidence="2 3" key="1">
    <citation type="journal article" date="2016" name="Nat. Commun.">
        <title>Thousands of microbial genomes shed light on interconnected biogeochemical processes in an aquifer system.</title>
        <authorList>
            <person name="Anantharaman K."/>
            <person name="Brown C.T."/>
            <person name="Hug L.A."/>
            <person name="Sharon I."/>
            <person name="Castelle C.J."/>
            <person name="Probst A.J."/>
            <person name="Thomas B.C."/>
            <person name="Singh A."/>
            <person name="Wilkins M.J."/>
            <person name="Karaoz U."/>
            <person name="Brodie E.L."/>
            <person name="Williams K.H."/>
            <person name="Hubbard S.S."/>
            <person name="Banfield J.F."/>
        </authorList>
    </citation>
    <scope>NUCLEOTIDE SEQUENCE [LARGE SCALE GENOMIC DNA]</scope>
</reference>
<evidence type="ECO:0000313" key="2">
    <source>
        <dbReference type="EMBL" id="OGM11561.1"/>
    </source>
</evidence>
<keyword evidence="1" id="KW-0472">Membrane</keyword>
<keyword evidence="1" id="KW-1133">Transmembrane helix</keyword>
<protein>
    <recommendedName>
        <fullName evidence="4">Small-conductance mechanosensitive ion channel</fullName>
    </recommendedName>
</protein>
<accession>A0A1F7X974</accession>
<evidence type="ECO:0000313" key="3">
    <source>
        <dbReference type="Proteomes" id="UP000177053"/>
    </source>
</evidence>
<keyword evidence="1" id="KW-0812">Transmembrane</keyword>
<gene>
    <name evidence="2" type="ORF">A2Z22_02050</name>
</gene>
<comment type="caution">
    <text evidence="2">The sequence shown here is derived from an EMBL/GenBank/DDBJ whole genome shotgun (WGS) entry which is preliminary data.</text>
</comment>
<dbReference type="Proteomes" id="UP000177053">
    <property type="component" value="Unassembled WGS sequence"/>
</dbReference>
<name>A0A1F7X974_9BACT</name>
<feature type="transmembrane region" description="Helical" evidence="1">
    <location>
        <begin position="186"/>
        <end position="208"/>
    </location>
</feature>
<dbReference type="InterPro" id="IPR008910">
    <property type="entry name" value="MSC_TM_helix"/>
</dbReference>
<dbReference type="InterPro" id="IPR045275">
    <property type="entry name" value="MscS_archaea/bacteria_type"/>
</dbReference>
<dbReference type="PANTHER" id="PTHR30221:SF1">
    <property type="entry name" value="SMALL-CONDUCTANCE MECHANOSENSITIVE CHANNEL"/>
    <property type="match status" value="1"/>
</dbReference>
<organism evidence="2 3">
    <name type="scientific">Candidatus Woesebacteria bacterium RBG_16_34_12</name>
    <dbReference type="NCBI Taxonomy" id="1802480"/>
    <lineage>
        <taxon>Bacteria</taxon>
        <taxon>Candidatus Woeseibacteriota</taxon>
    </lineage>
</organism>
<dbReference type="GO" id="GO:0008381">
    <property type="term" value="F:mechanosensitive monoatomic ion channel activity"/>
    <property type="evidence" value="ECO:0007669"/>
    <property type="project" value="InterPro"/>
</dbReference>
<dbReference type="Gene3D" id="1.10.287.1260">
    <property type="match status" value="1"/>
</dbReference>
<evidence type="ECO:0000256" key="1">
    <source>
        <dbReference type="SAM" id="Phobius"/>
    </source>
</evidence>
<proteinExistence type="predicted"/>
<dbReference type="EMBL" id="MGFS01000015">
    <property type="protein sequence ID" value="OGM11561.1"/>
    <property type="molecule type" value="Genomic_DNA"/>
</dbReference>
<dbReference type="PANTHER" id="PTHR30221">
    <property type="entry name" value="SMALL-CONDUCTANCE MECHANOSENSITIVE CHANNEL"/>
    <property type="match status" value="1"/>
</dbReference>
<feature type="transmembrane region" description="Helical" evidence="1">
    <location>
        <begin position="25"/>
        <end position="46"/>
    </location>
</feature>
<feature type="transmembrane region" description="Helical" evidence="1">
    <location>
        <begin position="163"/>
        <end position="180"/>
    </location>
</feature>